<dbReference type="OrthoDB" id="5279008at2759"/>
<feature type="compositionally biased region" description="Acidic residues" evidence="1">
    <location>
        <begin position="460"/>
        <end position="487"/>
    </location>
</feature>
<accession>A0A9P4JRL5</accession>
<evidence type="ECO:0000313" key="3">
    <source>
        <dbReference type="EMBL" id="KAF2204453.1"/>
    </source>
</evidence>
<evidence type="ECO:0000259" key="2">
    <source>
        <dbReference type="PROSITE" id="PS50181"/>
    </source>
</evidence>
<gene>
    <name evidence="3" type="ORF">GQ43DRAFT_160399</name>
</gene>
<dbReference type="Pfam" id="PF00646">
    <property type="entry name" value="F-box"/>
    <property type="match status" value="1"/>
</dbReference>
<evidence type="ECO:0000313" key="4">
    <source>
        <dbReference type="Proteomes" id="UP000799536"/>
    </source>
</evidence>
<dbReference type="InterPro" id="IPR001810">
    <property type="entry name" value="F-box_dom"/>
</dbReference>
<name>A0A9P4JRL5_9PLEO</name>
<dbReference type="SMART" id="SM00256">
    <property type="entry name" value="FBOX"/>
    <property type="match status" value="1"/>
</dbReference>
<sequence>MASILERLPQELFLMVADHLPTKDLASLRLTSRKLEQDLFNWFARHFFKKKQFMLSTRGLNALVGISHHPNLSTNLETVIIGLEQYGPSWPVLINNAQMQQYSQGWADQFSLVGAGLDREMLAEAFRNLPNMKVIAIRNYSTPGRHRDNSSWNSYGAPTATRETGVQLSTNSAWHGDSIEYTPKFSSRVFSMLLFAIADAGIKPPRIEVDLRTYSSGLGDVAFHIAPWGQAKVEPVLANLEALLLTVNFTPHPMHNVPQAPAPNTPVVGTSGVHLRRFLSRTNNLQHLRLNFQQRNHNEPSRDVLSWLGESTTGPDPNLLPSVTLPRLQRLDFGSLTVEPRLILRVLEKFAPTLRTVNLRRVTLRYTRLAFSDEDKPNVWRFFLSQVSAIVGLQLDSLDLGLLGQEDENGQRTFISFGEQGAKRKDTCRAIRKNAMIRLPEFIEEVHVEWPEIVVHSIDDSDENSDDDEDEDEEMGDDGDEEEEPEE</sequence>
<proteinExistence type="predicted"/>
<dbReference type="AlphaFoldDB" id="A0A9P4JRL5"/>
<reference evidence="3" key="1">
    <citation type="journal article" date="2020" name="Stud. Mycol.">
        <title>101 Dothideomycetes genomes: a test case for predicting lifestyles and emergence of pathogens.</title>
        <authorList>
            <person name="Haridas S."/>
            <person name="Albert R."/>
            <person name="Binder M."/>
            <person name="Bloem J."/>
            <person name="Labutti K."/>
            <person name="Salamov A."/>
            <person name="Andreopoulos B."/>
            <person name="Baker S."/>
            <person name="Barry K."/>
            <person name="Bills G."/>
            <person name="Bluhm B."/>
            <person name="Cannon C."/>
            <person name="Castanera R."/>
            <person name="Culley D."/>
            <person name="Daum C."/>
            <person name="Ezra D."/>
            <person name="Gonzalez J."/>
            <person name="Henrissat B."/>
            <person name="Kuo A."/>
            <person name="Liang C."/>
            <person name="Lipzen A."/>
            <person name="Lutzoni F."/>
            <person name="Magnuson J."/>
            <person name="Mondo S."/>
            <person name="Nolan M."/>
            <person name="Ohm R."/>
            <person name="Pangilinan J."/>
            <person name="Park H.-J."/>
            <person name="Ramirez L."/>
            <person name="Alfaro M."/>
            <person name="Sun H."/>
            <person name="Tritt A."/>
            <person name="Yoshinaga Y."/>
            <person name="Zwiers L.-H."/>
            <person name="Turgeon B."/>
            <person name="Goodwin S."/>
            <person name="Spatafora J."/>
            <person name="Crous P."/>
            <person name="Grigoriev I."/>
        </authorList>
    </citation>
    <scope>NUCLEOTIDE SEQUENCE</scope>
    <source>
        <strain evidence="3">ATCC 74209</strain>
    </source>
</reference>
<dbReference type="InterPro" id="IPR036047">
    <property type="entry name" value="F-box-like_dom_sf"/>
</dbReference>
<dbReference type="SUPFAM" id="SSF81383">
    <property type="entry name" value="F-box domain"/>
    <property type="match status" value="1"/>
</dbReference>
<organism evidence="3 4">
    <name type="scientific">Delitschia confertaspora ATCC 74209</name>
    <dbReference type="NCBI Taxonomy" id="1513339"/>
    <lineage>
        <taxon>Eukaryota</taxon>
        <taxon>Fungi</taxon>
        <taxon>Dikarya</taxon>
        <taxon>Ascomycota</taxon>
        <taxon>Pezizomycotina</taxon>
        <taxon>Dothideomycetes</taxon>
        <taxon>Pleosporomycetidae</taxon>
        <taxon>Pleosporales</taxon>
        <taxon>Delitschiaceae</taxon>
        <taxon>Delitschia</taxon>
    </lineage>
</organism>
<dbReference type="EMBL" id="ML993875">
    <property type="protein sequence ID" value="KAF2204453.1"/>
    <property type="molecule type" value="Genomic_DNA"/>
</dbReference>
<protein>
    <recommendedName>
        <fullName evidence="2">F-box domain-containing protein</fullName>
    </recommendedName>
</protein>
<feature type="region of interest" description="Disordered" evidence="1">
    <location>
        <begin position="456"/>
        <end position="487"/>
    </location>
</feature>
<keyword evidence="4" id="KW-1185">Reference proteome</keyword>
<evidence type="ECO:0000256" key="1">
    <source>
        <dbReference type="SAM" id="MobiDB-lite"/>
    </source>
</evidence>
<dbReference type="PROSITE" id="PS50181">
    <property type="entry name" value="FBOX"/>
    <property type="match status" value="1"/>
</dbReference>
<comment type="caution">
    <text evidence="3">The sequence shown here is derived from an EMBL/GenBank/DDBJ whole genome shotgun (WGS) entry which is preliminary data.</text>
</comment>
<feature type="domain" description="F-box" evidence="2">
    <location>
        <begin position="2"/>
        <end position="51"/>
    </location>
</feature>
<dbReference type="Proteomes" id="UP000799536">
    <property type="component" value="Unassembled WGS sequence"/>
</dbReference>